<accession>A0A2K8NX00</accession>
<organism evidence="8 9">
    <name type="scientific">Williamsoniiplasma luminosum</name>
    <dbReference type="NCBI Taxonomy" id="214888"/>
    <lineage>
        <taxon>Bacteria</taxon>
        <taxon>Bacillati</taxon>
        <taxon>Mycoplasmatota</taxon>
        <taxon>Mollicutes</taxon>
        <taxon>Entomoplasmatales</taxon>
        <taxon>Williamsoniiplasma</taxon>
    </lineage>
</organism>
<evidence type="ECO:0000256" key="4">
    <source>
        <dbReference type="ARBA" id="ARBA00022989"/>
    </source>
</evidence>
<feature type="transmembrane region" description="Helical" evidence="7">
    <location>
        <begin position="101"/>
        <end position="122"/>
    </location>
</feature>
<evidence type="ECO:0000256" key="7">
    <source>
        <dbReference type="SAM" id="Phobius"/>
    </source>
</evidence>
<feature type="transmembrane region" description="Helical" evidence="7">
    <location>
        <begin position="343"/>
        <end position="364"/>
    </location>
</feature>
<evidence type="ECO:0000313" key="8">
    <source>
        <dbReference type="EMBL" id="ATZ17271.1"/>
    </source>
</evidence>
<feature type="transmembrane region" description="Helical" evidence="7">
    <location>
        <begin position="164"/>
        <end position="182"/>
    </location>
</feature>
<evidence type="ECO:0000256" key="1">
    <source>
        <dbReference type="ARBA" id="ARBA00004651"/>
    </source>
</evidence>
<keyword evidence="5 7" id="KW-0472">Membrane</keyword>
<reference evidence="8 9" key="1">
    <citation type="submission" date="2017-11" db="EMBL/GenBank/DDBJ databases">
        <title>Genome sequence of Entomoplasma luminosum PIMN-1 (ATCC 49195).</title>
        <authorList>
            <person name="Lo W.-S."/>
            <person name="Gasparich G.E."/>
            <person name="Kuo C.-H."/>
        </authorList>
    </citation>
    <scope>NUCLEOTIDE SEQUENCE [LARGE SCALE GENOMIC DNA]</scope>
    <source>
        <strain evidence="8 9">PIMN-1</strain>
    </source>
</reference>
<dbReference type="Pfam" id="PF02653">
    <property type="entry name" value="BPD_transp_2"/>
    <property type="match status" value="1"/>
</dbReference>
<feature type="transmembrane region" description="Helical" evidence="7">
    <location>
        <begin position="72"/>
        <end position="94"/>
    </location>
</feature>
<keyword evidence="6" id="KW-0175">Coiled coil</keyword>
<keyword evidence="4 7" id="KW-1133">Transmembrane helix</keyword>
<dbReference type="GO" id="GO:0022857">
    <property type="term" value="F:transmembrane transporter activity"/>
    <property type="evidence" value="ECO:0007669"/>
    <property type="project" value="InterPro"/>
</dbReference>
<dbReference type="PANTHER" id="PTHR47089">
    <property type="entry name" value="ABC TRANSPORTER, PERMEASE PROTEIN"/>
    <property type="match status" value="1"/>
</dbReference>
<feature type="transmembrane region" description="Helical" evidence="7">
    <location>
        <begin position="214"/>
        <end position="233"/>
    </location>
</feature>
<gene>
    <name evidence="8" type="ORF">ELUMI_v1c05470</name>
</gene>
<feature type="transmembrane region" description="Helical" evidence="7">
    <location>
        <begin position="134"/>
        <end position="152"/>
    </location>
</feature>
<dbReference type="EMBL" id="CP024963">
    <property type="protein sequence ID" value="ATZ17271.1"/>
    <property type="molecule type" value="Genomic_DNA"/>
</dbReference>
<feature type="transmembrane region" description="Helical" evidence="7">
    <location>
        <begin position="262"/>
        <end position="282"/>
    </location>
</feature>
<dbReference type="AlphaFoldDB" id="A0A2K8NX00"/>
<dbReference type="OrthoDB" id="45037at2"/>
<protein>
    <submittedName>
        <fullName evidence="8">Ribose/galactose ABC transporter permease</fullName>
    </submittedName>
</protein>
<name>A0A2K8NX00_9MOLU</name>
<feature type="coiled-coil region" evidence="6">
    <location>
        <begin position="772"/>
        <end position="845"/>
    </location>
</feature>
<sequence length="846" mass="95440">MNTFNNKKWFVTSKFKDTVTSKEFKSKGKYLKGSIFAIIVGFIVAGVLIGILNVNPFDYFFKMFQVAFDELYLTQTFNWIAVYIVGGVAMAIGFKSGVFNIGAPGQILTATSMSTIVLFSIVPKGTTDINGQTIFLLFLVSVFSGAFMAFIAGMLKALFNIHEVVTTILLNWFSWYFFKWIFTNGFPDQFGSSSLAGASEHIPDGLLSMGGNEIIAPLLIAFGVVIIAAIVLAKTTFGFKLKAVGSAPEAAKYSGINVKQKIVLAMTISGGIAGIAGFISMCTLNPNTYFGNDNLPTLGFDVIAISLVAFNNPVGLIFVGALWGVIQNAGAPISSLYGIPTQIAGLVSGIIIYLAAISAVFIMFNPVQIFKMWIFVLKSKNDRKMLLILYKKKWALLLKKMLIIFNKDYQKAVKAAETKADQKIVKLDLKAIDSLALTHIKTSIKELKKWIWEKNTIKGLKGIKRRNDEVIQTINAETINKIEAAKLKFGIFKDEVKTRKNKQLHWLENNIKLAKQHYKKEIQAATEFGQAERGRLELLFEYRDGKLALNSELEKNILILHERNVSAKSEAKWKISVVKNNPDLIEDVKAKSILEIKTSLKDQLEKNNSQIKTLKLETKTKLQELKTKRTNQIQFVKNDGVELGQIQQNVQEWKLRAKNELDAKIIKLKAEFNHKKSEIDLLKSDEKILAAQKVLLTLESEFEKTELTDLESHLNLLEKIKQTLKKIDVILTPQVFEAYDAQEKIVDRMRIAFKIRKIKYQQTVNLEIFKAKQAIELEKQKSQTLAENLENLNLETQTKIKDLNNLSTHGLDELEKLIHQEHKIYAHFEAQILKLESKHNNLKETK</sequence>
<keyword evidence="3 7" id="KW-0812">Transmembrane</keyword>
<keyword evidence="2" id="KW-1003">Cell membrane</keyword>
<evidence type="ECO:0000313" key="9">
    <source>
        <dbReference type="Proteomes" id="UP000232063"/>
    </source>
</evidence>
<feature type="transmembrane region" description="Helical" evidence="7">
    <location>
        <begin position="302"/>
        <end position="323"/>
    </location>
</feature>
<evidence type="ECO:0000256" key="2">
    <source>
        <dbReference type="ARBA" id="ARBA00022475"/>
    </source>
</evidence>
<feature type="transmembrane region" description="Helical" evidence="7">
    <location>
        <begin position="30"/>
        <end position="52"/>
    </location>
</feature>
<dbReference type="Proteomes" id="UP000232063">
    <property type="component" value="Chromosome"/>
</dbReference>
<keyword evidence="9" id="KW-1185">Reference proteome</keyword>
<comment type="subcellular location">
    <subcellularLocation>
        <location evidence="1">Cell membrane</location>
        <topology evidence="1">Multi-pass membrane protein</topology>
    </subcellularLocation>
</comment>
<evidence type="ECO:0000256" key="5">
    <source>
        <dbReference type="ARBA" id="ARBA00023136"/>
    </source>
</evidence>
<dbReference type="PANTHER" id="PTHR47089:SF1">
    <property type="entry name" value="GUANOSINE ABC TRANSPORTER PERMEASE PROTEIN NUPP"/>
    <property type="match status" value="1"/>
</dbReference>
<dbReference type="KEGG" id="elj:ELUMI_v1c05470"/>
<proteinExistence type="predicted"/>
<dbReference type="InterPro" id="IPR001851">
    <property type="entry name" value="ABC_transp_permease"/>
</dbReference>
<dbReference type="CDD" id="cd06580">
    <property type="entry name" value="TM_PBP1_transp_TpRbsC_like"/>
    <property type="match status" value="1"/>
</dbReference>
<evidence type="ECO:0000256" key="3">
    <source>
        <dbReference type="ARBA" id="ARBA00022692"/>
    </source>
</evidence>
<evidence type="ECO:0000256" key="6">
    <source>
        <dbReference type="SAM" id="Coils"/>
    </source>
</evidence>
<dbReference type="RefSeq" id="WP_025734711.1">
    <property type="nucleotide sequence ID" value="NZ_CP024963.1"/>
</dbReference>
<dbReference type="GO" id="GO:0005886">
    <property type="term" value="C:plasma membrane"/>
    <property type="evidence" value="ECO:0007669"/>
    <property type="project" value="UniProtKB-SubCell"/>
</dbReference>